<proteinExistence type="predicted"/>
<dbReference type="AlphaFoldDB" id="A0A0X3Q498"/>
<protein>
    <submittedName>
        <fullName evidence="1">Uncharacterized protein</fullName>
    </submittedName>
</protein>
<dbReference type="EMBL" id="GEEE01004965">
    <property type="protein sequence ID" value="JAP58260.1"/>
    <property type="molecule type" value="Transcribed_RNA"/>
</dbReference>
<accession>A0A0X3Q498</accession>
<sequence length="124" mass="13720">MIMPDLVDPDDVAHRTASRMTVCGNELRQPDSFTGDPRTTSVLANRFKFSATQPLRLLHVGRGVGSRTVSFFINGPRYPHADAAASADQVNYSHLDSRGQTSPVFYSSSVHTAQRSQPCRRADW</sequence>
<name>A0A0X3Q498_SCHSO</name>
<gene>
    <name evidence="1" type="ORF">TR149249</name>
</gene>
<reference evidence="1" key="1">
    <citation type="submission" date="2016-01" db="EMBL/GenBank/DDBJ databases">
        <title>Reference transcriptome for the parasite Schistocephalus solidus: insights into the molecular evolution of parasitism.</title>
        <authorList>
            <person name="Hebert F.O."/>
            <person name="Grambauer S."/>
            <person name="Barber I."/>
            <person name="Landry C.R."/>
            <person name="Aubin-Horth N."/>
        </authorList>
    </citation>
    <scope>NUCLEOTIDE SEQUENCE</scope>
</reference>
<organism evidence="1">
    <name type="scientific">Schistocephalus solidus</name>
    <name type="common">Tapeworm</name>
    <dbReference type="NCBI Taxonomy" id="70667"/>
    <lineage>
        <taxon>Eukaryota</taxon>
        <taxon>Metazoa</taxon>
        <taxon>Spiralia</taxon>
        <taxon>Lophotrochozoa</taxon>
        <taxon>Platyhelminthes</taxon>
        <taxon>Cestoda</taxon>
        <taxon>Eucestoda</taxon>
        <taxon>Diphyllobothriidea</taxon>
        <taxon>Diphyllobothriidae</taxon>
        <taxon>Schistocephalus</taxon>
    </lineage>
</organism>
<evidence type="ECO:0000313" key="1">
    <source>
        <dbReference type="EMBL" id="JAP58260.1"/>
    </source>
</evidence>